<name>A0AAV2HJV5_LYMST</name>
<dbReference type="AlphaFoldDB" id="A0AAV2HJV5"/>
<proteinExistence type="predicted"/>
<reference evidence="1 2" key="1">
    <citation type="submission" date="2024-04" db="EMBL/GenBank/DDBJ databases">
        <authorList>
            <consortium name="Genoscope - CEA"/>
            <person name="William W."/>
        </authorList>
    </citation>
    <scope>NUCLEOTIDE SEQUENCE [LARGE SCALE GENOMIC DNA]</scope>
</reference>
<comment type="caution">
    <text evidence="1">The sequence shown here is derived from an EMBL/GenBank/DDBJ whole genome shotgun (WGS) entry which is preliminary data.</text>
</comment>
<organism evidence="1 2">
    <name type="scientific">Lymnaea stagnalis</name>
    <name type="common">Great pond snail</name>
    <name type="synonym">Helix stagnalis</name>
    <dbReference type="NCBI Taxonomy" id="6523"/>
    <lineage>
        <taxon>Eukaryota</taxon>
        <taxon>Metazoa</taxon>
        <taxon>Spiralia</taxon>
        <taxon>Lophotrochozoa</taxon>
        <taxon>Mollusca</taxon>
        <taxon>Gastropoda</taxon>
        <taxon>Heterobranchia</taxon>
        <taxon>Euthyneura</taxon>
        <taxon>Panpulmonata</taxon>
        <taxon>Hygrophila</taxon>
        <taxon>Lymnaeoidea</taxon>
        <taxon>Lymnaeidae</taxon>
        <taxon>Lymnaea</taxon>
    </lineage>
</organism>
<keyword evidence="2" id="KW-1185">Reference proteome</keyword>
<accession>A0AAV2HJV5</accession>
<dbReference type="Proteomes" id="UP001497497">
    <property type="component" value="Unassembled WGS sequence"/>
</dbReference>
<dbReference type="EMBL" id="CAXITT010000159">
    <property type="protein sequence ID" value="CAL1534027.1"/>
    <property type="molecule type" value="Genomic_DNA"/>
</dbReference>
<sequence>MDHLNVRLTQQSVEPGHKTLAQTDLLEQVPYKIVLDYMITPLRETLKESKILDSDLKDHLKSISTLLQLISSLQEIGDQQHTRIANACNEAFQETLVSIVGDVCFPLLHSLHLLPESDKANSEKGRALALITRLILACAEYLGGNNLVSVLTQLLIPLFSLSRG</sequence>
<protein>
    <submittedName>
        <fullName evidence="1">Uncharacterized protein</fullName>
    </submittedName>
</protein>
<evidence type="ECO:0000313" key="1">
    <source>
        <dbReference type="EMBL" id="CAL1534027.1"/>
    </source>
</evidence>
<gene>
    <name evidence="1" type="ORF">GSLYS_00007987001</name>
</gene>
<feature type="non-terminal residue" evidence="1">
    <location>
        <position position="164"/>
    </location>
</feature>
<evidence type="ECO:0000313" key="2">
    <source>
        <dbReference type="Proteomes" id="UP001497497"/>
    </source>
</evidence>